<sequence>MTLVNLTSGAASLTSDIALLNTTSATQNCSGKFWYSSGSQIGLVADAYGLDDSLNSLINMLLAVLCMMQILCPKTTTTPPINFAYTVCMRSIQQQMMQKCSESSQQSGIVQFQFSKSNMYGGVLSNVLLGVGVRCCYT</sequence>
<organism evidence="1 2">
    <name type="scientific">Rotaria magnacalcarata</name>
    <dbReference type="NCBI Taxonomy" id="392030"/>
    <lineage>
        <taxon>Eukaryota</taxon>
        <taxon>Metazoa</taxon>
        <taxon>Spiralia</taxon>
        <taxon>Gnathifera</taxon>
        <taxon>Rotifera</taxon>
        <taxon>Eurotatoria</taxon>
        <taxon>Bdelloidea</taxon>
        <taxon>Philodinida</taxon>
        <taxon>Philodinidae</taxon>
        <taxon>Rotaria</taxon>
    </lineage>
</organism>
<accession>A0A816U0L7</accession>
<dbReference type="Proteomes" id="UP000663856">
    <property type="component" value="Unassembled WGS sequence"/>
</dbReference>
<name>A0A816U0L7_9BILA</name>
<reference evidence="1" key="1">
    <citation type="submission" date="2021-02" db="EMBL/GenBank/DDBJ databases">
        <authorList>
            <person name="Nowell W R."/>
        </authorList>
    </citation>
    <scope>NUCLEOTIDE SEQUENCE</scope>
</reference>
<protein>
    <submittedName>
        <fullName evidence="1">Uncharacterized protein</fullName>
    </submittedName>
</protein>
<proteinExistence type="predicted"/>
<evidence type="ECO:0000313" key="2">
    <source>
        <dbReference type="Proteomes" id="UP000663856"/>
    </source>
</evidence>
<dbReference type="EMBL" id="CAJNRF010008937">
    <property type="protein sequence ID" value="CAF2106162.1"/>
    <property type="molecule type" value="Genomic_DNA"/>
</dbReference>
<gene>
    <name evidence="1" type="ORF">WKI299_LOCUS21391</name>
</gene>
<evidence type="ECO:0000313" key="1">
    <source>
        <dbReference type="EMBL" id="CAF2106162.1"/>
    </source>
</evidence>
<comment type="caution">
    <text evidence="1">The sequence shown here is derived from an EMBL/GenBank/DDBJ whole genome shotgun (WGS) entry which is preliminary data.</text>
</comment>
<dbReference type="AlphaFoldDB" id="A0A816U0L7"/>